<keyword evidence="3" id="KW-1185">Reference proteome</keyword>
<feature type="region of interest" description="Disordered" evidence="1">
    <location>
        <begin position="191"/>
        <end position="221"/>
    </location>
</feature>
<reference evidence="2 3" key="1">
    <citation type="journal article" date="2015" name="Proc. Natl. Acad. Sci. U.S.A.">
        <title>The resurrection genome of Boea hygrometrica: A blueprint for survival of dehydration.</title>
        <authorList>
            <person name="Xiao L."/>
            <person name="Yang G."/>
            <person name="Zhang L."/>
            <person name="Yang X."/>
            <person name="Zhao S."/>
            <person name="Ji Z."/>
            <person name="Zhou Q."/>
            <person name="Hu M."/>
            <person name="Wang Y."/>
            <person name="Chen M."/>
            <person name="Xu Y."/>
            <person name="Jin H."/>
            <person name="Xiao X."/>
            <person name="Hu G."/>
            <person name="Bao F."/>
            <person name="Hu Y."/>
            <person name="Wan P."/>
            <person name="Li L."/>
            <person name="Deng X."/>
            <person name="Kuang T."/>
            <person name="Xiang C."/>
            <person name="Zhu J.K."/>
            <person name="Oliver M.J."/>
            <person name="He Y."/>
        </authorList>
    </citation>
    <scope>NUCLEOTIDE SEQUENCE [LARGE SCALE GENOMIC DNA]</scope>
    <source>
        <strain evidence="3">cv. XS01</strain>
    </source>
</reference>
<feature type="compositionally biased region" description="Basic and acidic residues" evidence="1">
    <location>
        <begin position="193"/>
        <end position="204"/>
    </location>
</feature>
<keyword evidence="2" id="KW-0808">Transferase</keyword>
<dbReference type="Proteomes" id="UP000250235">
    <property type="component" value="Unassembled WGS sequence"/>
</dbReference>
<proteinExistence type="predicted"/>
<protein>
    <submittedName>
        <fullName evidence="2">Methionine S-methyltransferase-like</fullName>
    </submittedName>
</protein>
<evidence type="ECO:0000256" key="1">
    <source>
        <dbReference type="SAM" id="MobiDB-lite"/>
    </source>
</evidence>
<evidence type="ECO:0000313" key="2">
    <source>
        <dbReference type="EMBL" id="KZV16322.1"/>
    </source>
</evidence>
<evidence type="ECO:0000313" key="3">
    <source>
        <dbReference type="Proteomes" id="UP000250235"/>
    </source>
</evidence>
<gene>
    <name evidence="2" type="ORF">F511_26300</name>
</gene>
<name>A0A2Z7ABK1_9LAMI</name>
<sequence length="353" mass="38857">MMTSAVMSSQSAGSYSRTSRWMIQTQEIERRRTGKSIQSQATVHQQMIFEYSDSKTMSFGLMDTIAFCLRAKYSADGLCVGNNQQIATVVLNQLLQDSSSSEAVDEFLRRVTKAGCQLPSSIQMVKTTKKPAKERTQRTIPVGTLQNTFEREEFVSNGLNLNRGFIFEKNAIEEMSCNHQILLVDPSEVEEGDTLKNENRETNAGRRRVRRRPVAYAREERDSRAGRANAVSCACWPIEERRLARAVALRCPRSVATSVAGRCDDGRSNSARCRARRASRLRYAGRSWSATWPERGCCLCDAGRTACCALVARRCEAGRALAAVACALAARAKFVGGGAAVAGRRSGEAPAMS</sequence>
<dbReference type="GO" id="GO:0032259">
    <property type="term" value="P:methylation"/>
    <property type="evidence" value="ECO:0007669"/>
    <property type="project" value="UniProtKB-KW"/>
</dbReference>
<organism evidence="2 3">
    <name type="scientific">Dorcoceras hygrometricum</name>
    <dbReference type="NCBI Taxonomy" id="472368"/>
    <lineage>
        <taxon>Eukaryota</taxon>
        <taxon>Viridiplantae</taxon>
        <taxon>Streptophyta</taxon>
        <taxon>Embryophyta</taxon>
        <taxon>Tracheophyta</taxon>
        <taxon>Spermatophyta</taxon>
        <taxon>Magnoliopsida</taxon>
        <taxon>eudicotyledons</taxon>
        <taxon>Gunneridae</taxon>
        <taxon>Pentapetalae</taxon>
        <taxon>asterids</taxon>
        <taxon>lamiids</taxon>
        <taxon>Lamiales</taxon>
        <taxon>Gesneriaceae</taxon>
        <taxon>Didymocarpoideae</taxon>
        <taxon>Trichosporeae</taxon>
        <taxon>Loxocarpinae</taxon>
        <taxon>Dorcoceras</taxon>
    </lineage>
</organism>
<accession>A0A2Z7ABK1</accession>
<keyword evidence="2" id="KW-0489">Methyltransferase</keyword>
<dbReference type="EMBL" id="KV019087">
    <property type="protein sequence ID" value="KZV16322.1"/>
    <property type="molecule type" value="Genomic_DNA"/>
</dbReference>
<dbReference type="AlphaFoldDB" id="A0A2Z7ABK1"/>
<dbReference type="GO" id="GO:0008168">
    <property type="term" value="F:methyltransferase activity"/>
    <property type="evidence" value="ECO:0007669"/>
    <property type="project" value="UniProtKB-KW"/>
</dbReference>